<protein>
    <recommendedName>
        <fullName evidence="3">DUF4004 family protein</fullName>
    </recommendedName>
</protein>
<organism evidence="1 2">
    <name type="scientific">Sutcliffiella rhizosphaerae</name>
    <dbReference type="NCBI Taxonomy" id="2880967"/>
    <lineage>
        <taxon>Bacteria</taxon>
        <taxon>Bacillati</taxon>
        <taxon>Bacillota</taxon>
        <taxon>Bacilli</taxon>
        <taxon>Bacillales</taxon>
        <taxon>Bacillaceae</taxon>
        <taxon>Sutcliffiella</taxon>
    </lineage>
</organism>
<dbReference type="EMBL" id="CAKJTJ010000003">
    <property type="protein sequence ID" value="CAG9619975.1"/>
    <property type="molecule type" value="Genomic_DNA"/>
</dbReference>
<proteinExistence type="predicted"/>
<name>A0ABM8YJ68_9BACI</name>
<evidence type="ECO:0008006" key="3">
    <source>
        <dbReference type="Google" id="ProtNLM"/>
    </source>
</evidence>
<evidence type="ECO:0000313" key="2">
    <source>
        <dbReference type="Proteomes" id="UP000789833"/>
    </source>
</evidence>
<comment type="caution">
    <text evidence="1">The sequence shown here is derived from an EMBL/GenBank/DDBJ whole genome shotgun (WGS) entry which is preliminary data.</text>
</comment>
<reference evidence="1 2" key="1">
    <citation type="submission" date="2021-10" db="EMBL/GenBank/DDBJ databases">
        <authorList>
            <person name="Criscuolo A."/>
        </authorList>
    </citation>
    <scope>NUCLEOTIDE SEQUENCE [LARGE SCALE GENOMIC DNA]</scope>
    <source>
        <strain evidence="2">CIP 111883</strain>
    </source>
</reference>
<dbReference type="Pfam" id="PF13171">
    <property type="entry name" value="DUF4004"/>
    <property type="match status" value="1"/>
</dbReference>
<accession>A0ABM8YJ68</accession>
<keyword evidence="2" id="KW-1185">Reference proteome</keyword>
<dbReference type="Proteomes" id="UP000789833">
    <property type="component" value="Unassembled WGS sequence"/>
</dbReference>
<evidence type="ECO:0000313" key="1">
    <source>
        <dbReference type="EMBL" id="CAG9619975.1"/>
    </source>
</evidence>
<dbReference type="RefSeq" id="WP_230499918.1">
    <property type="nucleotide sequence ID" value="NZ_CAKJTJ010000003.1"/>
</dbReference>
<sequence length="209" mass="24164">MEEQLISKKDLLDEADISYGQLYRWKRKELIPEDWFVRKSTFTGQETFFPKEKILARINKIKELKNDLSLDDLVEVFSPQSSQQFDRTQLFKCNIVTESTLSLFPELIGDKELFSFHDILYLYITHKSLTEGEIGMNEATLLLETMQQKNTNEIKSARAILARKMGMAIVILTEKESNVQLDKHSKVIVDISLEDQAQEVKNLLFLGGV</sequence>
<dbReference type="InterPro" id="IPR025063">
    <property type="entry name" value="DUF4004"/>
</dbReference>
<gene>
    <name evidence="1" type="ORF">BACCIP111883_00743</name>
</gene>